<dbReference type="InterPro" id="IPR029069">
    <property type="entry name" value="HotDog_dom_sf"/>
</dbReference>
<sequence>MTVDRSAILAYAGITDDFNPIHVDPVFAATTSFGRPIAHGMLSLNLIWQALRAGPGLTDGVELEVRFKRPVAEGMVIYAGCCRAERGDVFDVWVRDQDGDQLITGSARPRTFRTHGEVGAAGPLLPA</sequence>
<dbReference type="PANTHER" id="PTHR43841">
    <property type="entry name" value="3-HYDROXYACYL-THIOESTER DEHYDRATASE HTDX-RELATED"/>
    <property type="match status" value="1"/>
</dbReference>
<dbReference type="PANTHER" id="PTHR43841:SF3">
    <property type="entry name" value="(3R)-HYDROXYACYL-ACP DEHYDRATASE SUBUNIT HADB"/>
    <property type="match status" value="1"/>
</dbReference>
<name>A0ABS5ER93_9PROT</name>
<gene>
    <name evidence="2" type="ORF">GXW78_26185</name>
</gene>
<dbReference type="Proteomes" id="UP000698752">
    <property type="component" value="Unassembled WGS sequence"/>
</dbReference>
<dbReference type="EMBL" id="JAAEDI010000042">
    <property type="protein sequence ID" value="MBR0653172.1"/>
    <property type="molecule type" value="Genomic_DNA"/>
</dbReference>
<feature type="domain" description="MaoC-like" evidence="1">
    <location>
        <begin position="2"/>
        <end position="85"/>
    </location>
</feature>
<reference evidence="3" key="1">
    <citation type="journal article" date="2021" name="Syst. Appl. Microbiol.">
        <title>Roseomonas hellenica sp. nov., isolated from roots of wild-growing Alkanna tinctoria.</title>
        <authorList>
            <person name="Rat A."/>
            <person name="Naranjo H.D."/>
            <person name="Lebbe L."/>
            <person name="Cnockaert M."/>
            <person name="Krigas N."/>
            <person name="Grigoriadou K."/>
            <person name="Maloupa E."/>
            <person name="Willems A."/>
        </authorList>
    </citation>
    <scope>NUCLEOTIDE SEQUENCE [LARGE SCALE GENOMIC DNA]</scope>
    <source>
        <strain evidence="3">LMG 31159</strain>
    </source>
</reference>
<evidence type="ECO:0000259" key="1">
    <source>
        <dbReference type="Pfam" id="PF01575"/>
    </source>
</evidence>
<keyword evidence="3" id="KW-1185">Reference proteome</keyword>
<evidence type="ECO:0000313" key="2">
    <source>
        <dbReference type="EMBL" id="MBR0653172.1"/>
    </source>
</evidence>
<protein>
    <submittedName>
        <fullName evidence="2">Acyl dehydratase</fullName>
    </submittedName>
</protein>
<dbReference type="Pfam" id="PF01575">
    <property type="entry name" value="MaoC_dehydratas"/>
    <property type="match status" value="1"/>
</dbReference>
<comment type="caution">
    <text evidence="2">The sequence shown here is derived from an EMBL/GenBank/DDBJ whole genome shotgun (WGS) entry which is preliminary data.</text>
</comment>
<dbReference type="SUPFAM" id="SSF54637">
    <property type="entry name" value="Thioesterase/thiol ester dehydrase-isomerase"/>
    <property type="match status" value="1"/>
</dbReference>
<dbReference type="InterPro" id="IPR002539">
    <property type="entry name" value="MaoC-like_dom"/>
</dbReference>
<organism evidence="2 3">
    <name type="scientific">Neoroseomonas terrae</name>
    <dbReference type="NCBI Taxonomy" id="424799"/>
    <lineage>
        <taxon>Bacteria</taxon>
        <taxon>Pseudomonadati</taxon>
        <taxon>Pseudomonadota</taxon>
        <taxon>Alphaproteobacteria</taxon>
        <taxon>Acetobacterales</taxon>
        <taxon>Acetobacteraceae</taxon>
        <taxon>Neoroseomonas</taxon>
    </lineage>
</organism>
<accession>A0ABS5ER93</accession>
<dbReference type="Gene3D" id="3.10.129.10">
    <property type="entry name" value="Hotdog Thioesterase"/>
    <property type="match status" value="1"/>
</dbReference>
<evidence type="ECO:0000313" key="3">
    <source>
        <dbReference type="Proteomes" id="UP000698752"/>
    </source>
</evidence>
<proteinExistence type="predicted"/>